<dbReference type="RefSeq" id="WP_377927234.1">
    <property type="nucleotide sequence ID" value="NZ_JBHUEM010000005.1"/>
</dbReference>
<accession>A0ABW4LN14</accession>
<evidence type="ECO:0000313" key="2">
    <source>
        <dbReference type="Proteomes" id="UP001597214"/>
    </source>
</evidence>
<organism evidence="1 2">
    <name type="scientific">Bacillus salitolerans</name>
    <dbReference type="NCBI Taxonomy" id="1437434"/>
    <lineage>
        <taxon>Bacteria</taxon>
        <taxon>Bacillati</taxon>
        <taxon>Bacillota</taxon>
        <taxon>Bacilli</taxon>
        <taxon>Bacillales</taxon>
        <taxon>Bacillaceae</taxon>
        <taxon>Bacillus</taxon>
    </lineage>
</organism>
<sequence length="174" mass="19600">MSLTTLGFSQTLSACGFWEYCNLGKGDCYYDVTGKDTEVKDYCRCYQRHHSSPPQKVVIEKKVVTEEKVSVTPVRKTVEPIGDLVGISLIDSTGKALKRGQSYILKSTNLSIGTHFYVYSLDGKWLGCFSKEDFSIEKNLDISQTDQNLKQDPIQDELDIKLDEQPLGQLSLFL</sequence>
<comment type="caution">
    <text evidence="1">The sequence shown here is derived from an EMBL/GenBank/DDBJ whole genome shotgun (WGS) entry which is preliminary data.</text>
</comment>
<proteinExistence type="predicted"/>
<gene>
    <name evidence="1" type="ORF">ACFSCX_05870</name>
</gene>
<reference evidence="2" key="1">
    <citation type="journal article" date="2019" name="Int. J. Syst. Evol. Microbiol.">
        <title>The Global Catalogue of Microorganisms (GCM) 10K type strain sequencing project: providing services to taxonomists for standard genome sequencing and annotation.</title>
        <authorList>
            <consortium name="The Broad Institute Genomics Platform"/>
            <consortium name="The Broad Institute Genome Sequencing Center for Infectious Disease"/>
            <person name="Wu L."/>
            <person name="Ma J."/>
        </authorList>
    </citation>
    <scope>NUCLEOTIDE SEQUENCE [LARGE SCALE GENOMIC DNA]</scope>
    <source>
        <strain evidence="2">CCUG 49339</strain>
    </source>
</reference>
<dbReference type="Proteomes" id="UP001597214">
    <property type="component" value="Unassembled WGS sequence"/>
</dbReference>
<keyword evidence="2" id="KW-1185">Reference proteome</keyword>
<dbReference type="EMBL" id="JBHUEM010000005">
    <property type="protein sequence ID" value="MFD1736088.1"/>
    <property type="molecule type" value="Genomic_DNA"/>
</dbReference>
<name>A0ABW4LN14_9BACI</name>
<protein>
    <submittedName>
        <fullName evidence="1">Uncharacterized protein</fullName>
    </submittedName>
</protein>
<evidence type="ECO:0000313" key="1">
    <source>
        <dbReference type="EMBL" id="MFD1736088.1"/>
    </source>
</evidence>